<keyword evidence="6" id="KW-1185">Reference proteome</keyword>
<dbReference type="GO" id="GO:0005737">
    <property type="term" value="C:cytoplasm"/>
    <property type="evidence" value="ECO:0007669"/>
    <property type="project" value="TreeGrafter"/>
</dbReference>
<evidence type="ECO:0000313" key="5">
    <source>
        <dbReference type="EMBL" id="KAF1984968.1"/>
    </source>
</evidence>
<dbReference type="EMBL" id="ML977165">
    <property type="protein sequence ID" value="KAF1984968.1"/>
    <property type="molecule type" value="Genomic_DNA"/>
</dbReference>
<dbReference type="PANTHER" id="PTHR12425:SF5">
    <property type="entry name" value="SYNEMBRYN"/>
    <property type="match status" value="1"/>
</dbReference>
<feature type="compositionally biased region" description="Polar residues" evidence="4">
    <location>
        <begin position="471"/>
        <end position="481"/>
    </location>
</feature>
<accession>A0A6G1GW53</accession>
<protein>
    <recommendedName>
        <fullName evidence="7">Guanine nucleotide exchange factor</fullName>
    </recommendedName>
</protein>
<feature type="compositionally biased region" description="Basic and acidic residues" evidence="4">
    <location>
        <begin position="448"/>
        <end position="457"/>
    </location>
</feature>
<comment type="similarity">
    <text evidence="1">Belongs to the synembryn family.</text>
</comment>
<evidence type="ECO:0000256" key="1">
    <source>
        <dbReference type="ARBA" id="ARBA00009049"/>
    </source>
</evidence>
<dbReference type="Pfam" id="PF10165">
    <property type="entry name" value="Ric8"/>
    <property type="match status" value="1"/>
</dbReference>
<dbReference type="AlphaFoldDB" id="A0A6G1GW53"/>
<dbReference type="GO" id="GO:0001965">
    <property type="term" value="F:G-protein alpha-subunit binding"/>
    <property type="evidence" value="ECO:0007669"/>
    <property type="project" value="TreeGrafter"/>
</dbReference>
<dbReference type="OrthoDB" id="5585685at2759"/>
<dbReference type="Proteomes" id="UP000800041">
    <property type="component" value="Unassembled WGS sequence"/>
</dbReference>
<dbReference type="InterPro" id="IPR019318">
    <property type="entry name" value="Gua_nucleotide_exch_fac_Ric8"/>
</dbReference>
<dbReference type="GO" id="GO:0007186">
    <property type="term" value="P:G protein-coupled receptor signaling pathway"/>
    <property type="evidence" value="ECO:0007669"/>
    <property type="project" value="TreeGrafter"/>
</dbReference>
<dbReference type="SUPFAM" id="SSF48371">
    <property type="entry name" value="ARM repeat"/>
    <property type="match status" value="1"/>
</dbReference>
<keyword evidence="2" id="KW-0344">Guanine-nucleotide releasing factor</keyword>
<proteinExistence type="inferred from homology"/>
<gene>
    <name evidence="5" type="ORF">K402DRAFT_413641</name>
</gene>
<evidence type="ECO:0000256" key="4">
    <source>
        <dbReference type="SAM" id="MobiDB-lite"/>
    </source>
</evidence>
<organism evidence="5 6">
    <name type="scientific">Aulographum hederae CBS 113979</name>
    <dbReference type="NCBI Taxonomy" id="1176131"/>
    <lineage>
        <taxon>Eukaryota</taxon>
        <taxon>Fungi</taxon>
        <taxon>Dikarya</taxon>
        <taxon>Ascomycota</taxon>
        <taxon>Pezizomycotina</taxon>
        <taxon>Dothideomycetes</taxon>
        <taxon>Pleosporomycetidae</taxon>
        <taxon>Aulographales</taxon>
        <taxon>Aulographaceae</taxon>
    </lineage>
</organism>
<evidence type="ECO:0000313" key="6">
    <source>
        <dbReference type="Proteomes" id="UP000800041"/>
    </source>
</evidence>
<dbReference type="InterPro" id="IPR011989">
    <property type="entry name" value="ARM-like"/>
</dbReference>
<dbReference type="GO" id="GO:0005085">
    <property type="term" value="F:guanyl-nucleotide exchange factor activity"/>
    <property type="evidence" value="ECO:0007669"/>
    <property type="project" value="UniProtKB-KW"/>
</dbReference>
<keyword evidence="3" id="KW-0143">Chaperone</keyword>
<dbReference type="Gene3D" id="1.25.10.10">
    <property type="entry name" value="Leucine-rich Repeat Variant"/>
    <property type="match status" value="1"/>
</dbReference>
<feature type="region of interest" description="Disordered" evidence="4">
    <location>
        <begin position="448"/>
        <end position="495"/>
    </location>
</feature>
<evidence type="ECO:0008006" key="7">
    <source>
        <dbReference type="Google" id="ProtNLM"/>
    </source>
</evidence>
<name>A0A6G1GW53_9PEZI</name>
<reference evidence="5" key="1">
    <citation type="journal article" date="2020" name="Stud. Mycol.">
        <title>101 Dothideomycetes genomes: a test case for predicting lifestyles and emergence of pathogens.</title>
        <authorList>
            <person name="Haridas S."/>
            <person name="Albert R."/>
            <person name="Binder M."/>
            <person name="Bloem J."/>
            <person name="Labutti K."/>
            <person name="Salamov A."/>
            <person name="Andreopoulos B."/>
            <person name="Baker S."/>
            <person name="Barry K."/>
            <person name="Bills G."/>
            <person name="Bluhm B."/>
            <person name="Cannon C."/>
            <person name="Castanera R."/>
            <person name="Culley D."/>
            <person name="Daum C."/>
            <person name="Ezra D."/>
            <person name="Gonzalez J."/>
            <person name="Henrissat B."/>
            <person name="Kuo A."/>
            <person name="Liang C."/>
            <person name="Lipzen A."/>
            <person name="Lutzoni F."/>
            <person name="Magnuson J."/>
            <person name="Mondo S."/>
            <person name="Nolan M."/>
            <person name="Ohm R."/>
            <person name="Pangilinan J."/>
            <person name="Park H.-J."/>
            <person name="Ramirez L."/>
            <person name="Alfaro M."/>
            <person name="Sun H."/>
            <person name="Tritt A."/>
            <person name="Yoshinaga Y."/>
            <person name="Zwiers L.-H."/>
            <person name="Turgeon B."/>
            <person name="Goodwin S."/>
            <person name="Spatafora J."/>
            <person name="Crous P."/>
            <person name="Grigoriev I."/>
        </authorList>
    </citation>
    <scope>NUCLEOTIDE SEQUENCE</scope>
    <source>
        <strain evidence="5">CBS 113979</strain>
    </source>
</reference>
<evidence type="ECO:0000256" key="2">
    <source>
        <dbReference type="ARBA" id="ARBA00022658"/>
    </source>
</evidence>
<sequence>MGGAEHHCSKSSIVSDQLTRTLSLTSNPLLKKIHHLPHRRRQPPRVRLYRRNTNAAMAAAAKSKSTGGAGQRKLDEVTLLLRTLEFDLAEKNLRAEERNQALEELKIHGRAVENAEPIFTKDGITILARHGFESTSQATSQQALRCLANALLLRPETRQIFVDLGYADKAADRLKTDNTEDEFLLSRILFLLTYDTDADFAKLVVEHQVADSINANIARHGKRYSKNARKLSHPMAMEEMAFCETLKLIFNITHYYPDLGTLFSKSIPPLLKILHRTKIPHPPMAPPVNYLINALLNLDINDKSIHQFGTSPLFPKLNQNCNAEHMINILDRAITEYPESELDHVAAPILNLIRKVHEIAPDGVKKFMHWLLLPTDDERNQPLGKSDTLASRLLRLSSSALCPTLRNSISQLLFELSDKDATSFVRNVGYGFASGFLMSQNMAIPESAKEAWSEEQSRNGSGNSNGPINPVTGQRLSSEPVSNEPPMTDDEKEREAEKLFVLFERLKKTGVVKVKNPVEQAIDEGRFEEID</sequence>
<dbReference type="PANTHER" id="PTHR12425">
    <property type="entry name" value="SYNEMBRYN"/>
    <property type="match status" value="1"/>
</dbReference>
<evidence type="ECO:0000256" key="3">
    <source>
        <dbReference type="ARBA" id="ARBA00023186"/>
    </source>
</evidence>
<dbReference type="InterPro" id="IPR016024">
    <property type="entry name" value="ARM-type_fold"/>
</dbReference>